<keyword evidence="3" id="KW-1185">Reference proteome</keyword>
<protein>
    <recommendedName>
        <fullName evidence="1">Stress-response A/B barrel domain-containing protein</fullName>
    </recommendedName>
</protein>
<gene>
    <name evidence="2" type="ORF">B0T10DRAFT_558302</name>
</gene>
<dbReference type="AlphaFoldDB" id="A0A9P8WAB5"/>
<feature type="domain" description="Stress-response A/B barrel" evidence="1">
    <location>
        <begin position="5"/>
        <end position="102"/>
    </location>
</feature>
<dbReference type="PROSITE" id="PS51502">
    <property type="entry name" value="S_R_A_B_BARREL"/>
    <property type="match status" value="1"/>
</dbReference>
<dbReference type="OrthoDB" id="3830014at2759"/>
<evidence type="ECO:0000259" key="1">
    <source>
        <dbReference type="PROSITE" id="PS51502"/>
    </source>
</evidence>
<dbReference type="SUPFAM" id="SSF54909">
    <property type="entry name" value="Dimeric alpha+beta barrel"/>
    <property type="match status" value="1"/>
</dbReference>
<organism evidence="2 3">
    <name type="scientific">Thelonectria olida</name>
    <dbReference type="NCBI Taxonomy" id="1576542"/>
    <lineage>
        <taxon>Eukaryota</taxon>
        <taxon>Fungi</taxon>
        <taxon>Dikarya</taxon>
        <taxon>Ascomycota</taxon>
        <taxon>Pezizomycotina</taxon>
        <taxon>Sordariomycetes</taxon>
        <taxon>Hypocreomycetidae</taxon>
        <taxon>Hypocreales</taxon>
        <taxon>Nectriaceae</taxon>
        <taxon>Thelonectria</taxon>
    </lineage>
</organism>
<dbReference type="Pfam" id="PF07876">
    <property type="entry name" value="Dabb"/>
    <property type="match status" value="1"/>
</dbReference>
<reference evidence="2 3" key="1">
    <citation type="journal article" date="2021" name="Nat. Commun.">
        <title>Genetic determinants of endophytism in the Arabidopsis root mycobiome.</title>
        <authorList>
            <person name="Mesny F."/>
            <person name="Miyauchi S."/>
            <person name="Thiergart T."/>
            <person name="Pickel B."/>
            <person name="Atanasova L."/>
            <person name="Karlsson M."/>
            <person name="Huettel B."/>
            <person name="Barry K.W."/>
            <person name="Haridas S."/>
            <person name="Chen C."/>
            <person name="Bauer D."/>
            <person name="Andreopoulos W."/>
            <person name="Pangilinan J."/>
            <person name="LaButti K."/>
            <person name="Riley R."/>
            <person name="Lipzen A."/>
            <person name="Clum A."/>
            <person name="Drula E."/>
            <person name="Henrissat B."/>
            <person name="Kohler A."/>
            <person name="Grigoriev I.V."/>
            <person name="Martin F.M."/>
            <person name="Hacquard S."/>
        </authorList>
    </citation>
    <scope>NUCLEOTIDE SEQUENCE [LARGE SCALE GENOMIC DNA]</scope>
    <source>
        <strain evidence="2 3">MPI-CAGE-CH-0241</strain>
    </source>
</reference>
<accession>A0A9P8WAB5</accession>
<dbReference type="EMBL" id="JAGPYM010000005">
    <property type="protein sequence ID" value="KAH6894145.1"/>
    <property type="molecule type" value="Genomic_DNA"/>
</dbReference>
<name>A0A9P8WAB5_9HYPO</name>
<evidence type="ECO:0000313" key="3">
    <source>
        <dbReference type="Proteomes" id="UP000777438"/>
    </source>
</evidence>
<dbReference type="InterPro" id="IPR013097">
    <property type="entry name" value="Dabb"/>
</dbReference>
<dbReference type="Proteomes" id="UP000777438">
    <property type="component" value="Unassembled WGS sequence"/>
</dbReference>
<evidence type="ECO:0000313" key="2">
    <source>
        <dbReference type="EMBL" id="KAH6894145.1"/>
    </source>
</evidence>
<sequence length="116" mass="13058">MADRVHRVTMFKLPSKEDQDKLLNQYKTLGAEQEKDGKPYILSMVVGPAEDDARAQGYTLVSKTEFANMDDMKYYDEACKAHNDLKVFVKTLSVEGVMTVFFKPTVVGGTDNQSKL</sequence>
<comment type="caution">
    <text evidence="2">The sequence shown here is derived from an EMBL/GenBank/DDBJ whole genome shotgun (WGS) entry which is preliminary data.</text>
</comment>
<proteinExistence type="predicted"/>
<dbReference type="Gene3D" id="3.30.70.100">
    <property type="match status" value="1"/>
</dbReference>
<dbReference type="InterPro" id="IPR011008">
    <property type="entry name" value="Dimeric_a/b-barrel"/>
</dbReference>
<dbReference type="SMART" id="SM00886">
    <property type="entry name" value="Dabb"/>
    <property type="match status" value="1"/>
</dbReference>